<proteinExistence type="predicted"/>
<sequence length="185" mass="19140">MSSLVPSGRSGALASLARVAGPLQGEELAVPAPVVTLGRAAACDVVIDDDSVSARHARLEFASGGWSITDLGSVNGTAVEGARLAPEKATPLPYGATVRLGGVQLQFREVEAANVEAARAEYVAPEAPLTLREERKRGGFPVWLAVVILVILAAIAMIVYSMTQGTPVSTGMLRVPIPVLAVAYP</sequence>
<dbReference type="CDD" id="cd00060">
    <property type="entry name" value="FHA"/>
    <property type="match status" value="1"/>
</dbReference>
<dbReference type="SMART" id="SM00240">
    <property type="entry name" value="FHA"/>
    <property type="match status" value="1"/>
</dbReference>
<evidence type="ECO:0000256" key="1">
    <source>
        <dbReference type="SAM" id="Phobius"/>
    </source>
</evidence>
<evidence type="ECO:0000313" key="3">
    <source>
        <dbReference type="EMBL" id="MBB6071011.1"/>
    </source>
</evidence>
<protein>
    <recommendedName>
        <fullName evidence="2">FHA domain-containing protein</fullName>
    </recommendedName>
</protein>
<dbReference type="InterPro" id="IPR032030">
    <property type="entry name" value="YscD_cytoplasmic_dom"/>
</dbReference>
<dbReference type="EMBL" id="JACHIA010000006">
    <property type="protein sequence ID" value="MBB6071011.1"/>
    <property type="molecule type" value="Genomic_DNA"/>
</dbReference>
<keyword evidence="1" id="KW-0812">Transmembrane</keyword>
<dbReference type="Pfam" id="PF16697">
    <property type="entry name" value="Yop-YscD_cpl"/>
    <property type="match status" value="1"/>
</dbReference>
<gene>
    <name evidence="3" type="ORF">HNQ61_002633</name>
</gene>
<keyword evidence="1" id="KW-1133">Transmembrane helix</keyword>
<reference evidence="3 4" key="1">
    <citation type="submission" date="2020-08" db="EMBL/GenBank/DDBJ databases">
        <title>Genomic Encyclopedia of Type Strains, Phase IV (KMG-IV): sequencing the most valuable type-strain genomes for metagenomic binning, comparative biology and taxonomic classification.</title>
        <authorList>
            <person name="Goeker M."/>
        </authorList>
    </citation>
    <scope>NUCLEOTIDE SEQUENCE [LARGE SCALE GENOMIC DNA]</scope>
    <source>
        <strain evidence="3 4">DSM 29007</strain>
    </source>
</reference>
<dbReference type="InterPro" id="IPR050923">
    <property type="entry name" value="Cell_Proc_Reg/RNA_Proc"/>
</dbReference>
<dbReference type="RefSeq" id="WP_170033492.1">
    <property type="nucleotide sequence ID" value="NZ_JABDTL010000001.1"/>
</dbReference>
<keyword evidence="4" id="KW-1185">Reference proteome</keyword>
<feature type="domain" description="FHA" evidence="2">
    <location>
        <begin position="35"/>
        <end position="84"/>
    </location>
</feature>
<organism evidence="3 4">
    <name type="scientific">Longimicrobium terrae</name>
    <dbReference type="NCBI Taxonomy" id="1639882"/>
    <lineage>
        <taxon>Bacteria</taxon>
        <taxon>Pseudomonadati</taxon>
        <taxon>Gemmatimonadota</taxon>
        <taxon>Longimicrobiia</taxon>
        <taxon>Longimicrobiales</taxon>
        <taxon>Longimicrobiaceae</taxon>
        <taxon>Longimicrobium</taxon>
    </lineage>
</organism>
<dbReference type="PROSITE" id="PS50006">
    <property type="entry name" value="FHA_DOMAIN"/>
    <property type="match status" value="1"/>
</dbReference>
<accession>A0A841GYZ6</accession>
<dbReference type="AlphaFoldDB" id="A0A841GYZ6"/>
<dbReference type="SUPFAM" id="SSF49879">
    <property type="entry name" value="SMAD/FHA domain"/>
    <property type="match status" value="1"/>
</dbReference>
<dbReference type="Proteomes" id="UP000582837">
    <property type="component" value="Unassembled WGS sequence"/>
</dbReference>
<dbReference type="Gene3D" id="2.60.200.20">
    <property type="match status" value="1"/>
</dbReference>
<keyword evidence="1" id="KW-0472">Membrane</keyword>
<name>A0A841GYZ6_9BACT</name>
<feature type="transmembrane region" description="Helical" evidence="1">
    <location>
        <begin position="142"/>
        <end position="163"/>
    </location>
</feature>
<evidence type="ECO:0000259" key="2">
    <source>
        <dbReference type="PROSITE" id="PS50006"/>
    </source>
</evidence>
<dbReference type="PANTHER" id="PTHR23308">
    <property type="entry name" value="NUCLEAR INHIBITOR OF PROTEIN PHOSPHATASE-1"/>
    <property type="match status" value="1"/>
</dbReference>
<evidence type="ECO:0000313" key="4">
    <source>
        <dbReference type="Proteomes" id="UP000582837"/>
    </source>
</evidence>
<dbReference type="InterPro" id="IPR008984">
    <property type="entry name" value="SMAD_FHA_dom_sf"/>
</dbReference>
<comment type="caution">
    <text evidence="3">The sequence shown here is derived from an EMBL/GenBank/DDBJ whole genome shotgun (WGS) entry which is preliminary data.</text>
</comment>
<dbReference type="InterPro" id="IPR000253">
    <property type="entry name" value="FHA_dom"/>
</dbReference>